<evidence type="ECO:0000313" key="7">
    <source>
        <dbReference type="Proteomes" id="UP001500034"/>
    </source>
</evidence>
<feature type="domain" description="HTH tetR-type" evidence="5">
    <location>
        <begin position="13"/>
        <end position="73"/>
    </location>
</feature>
<reference evidence="7" key="1">
    <citation type="journal article" date="2019" name="Int. J. Syst. Evol. Microbiol.">
        <title>The Global Catalogue of Microorganisms (GCM) 10K type strain sequencing project: providing services to taxonomists for standard genome sequencing and annotation.</title>
        <authorList>
            <consortium name="The Broad Institute Genomics Platform"/>
            <consortium name="The Broad Institute Genome Sequencing Center for Infectious Disease"/>
            <person name="Wu L."/>
            <person name="Ma J."/>
        </authorList>
    </citation>
    <scope>NUCLEOTIDE SEQUENCE [LARGE SCALE GENOMIC DNA]</scope>
    <source>
        <strain evidence="7">JCM 17027</strain>
    </source>
</reference>
<evidence type="ECO:0000259" key="5">
    <source>
        <dbReference type="PROSITE" id="PS50977"/>
    </source>
</evidence>
<evidence type="ECO:0000256" key="3">
    <source>
        <dbReference type="ARBA" id="ARBA00023163"/>
    </source>
</evidence>
<proteinExistence type="predicted"/>
<dbReference type="PROSITE" id="PS50977">
    <property type="entry name" value="HTH_TETR_2"/>
    <property type="match status" value="1"/>
</dbReference>
<keyword evidence="7" id="KW-1185">Reference proteome</keyword>
<dbReference type="SUPFAM" id="SSF46689">
    <property type="entry name" value="Homeodomain-like"/>
    <property type="match status" value="1"/>
</dbReference>
<feature type="DNA-binding region" description="H-T-H motif" evidence="4">
    <location>
        <begin position="36"/>
        <end position="55"/>
    </location>
</feature>
<dbReference type="PRINTS" id="PR00455">
    <property type="entry name" value="HTHTETR"/>
</dbReference>
<dbReference type="InterPro" id="IPR001647">
    <property type="entry name" value="HTH_TetR"/>
</dbReference>
<evidence type="ECO:0000313" key="6">
    <source>
        <dbReference type="EMBL" id="GAA3978985.1"/>
    </source>
</evidence>
<dbReference type="Gene3D" id="1.10.10.60">
    <property type="entry name" value="Homeodomain-like"/>
    <property type="match status" value="1"/>
</dbReference>
<dbReference type="PANTHER" id="PTHR30055:SF148">
    <property type="entry name" value="TETR-FAMILY TRANSCRIPTIONAL REGULATOR"/>
    <property type="match status" value="1"/>
</dbReference>
<evidence type="ECO:0000256" key="1">
    <source>
        <dbReference type="ARBA" id="ARBA00023015"/>
    </source>
</evidence>
<name>A0ABP7Q9S8_9ACTN</name>
<dbReference type="InterPro" id="IPR011075">
    <property type="entry name" value="TetR_C"/>
</dbReference>
<dbReference type="InterPro" id="IPR009057">
    <property type="entry name" value="Homeodomain-like_sf"/>
</dbReference>
<keyword evidence="3" id="KW-0804">Transcription</keyword>
<dbReference type="Gene3D" id="1.10.357.10">
    <property type="entry name" value="Tetracycline Repressor, domain 2"/>
    <property type="match status" value="1"/>
</dbReference>
<evidence type="ECO:0000256" key="2">
    <source>
        <dbReference type="ARBA" id="ARBA00023125"/>
    </source>
</evidence>
<keyword evidence="1" id="KW-0805">Transcription regulation</keyword>
<dbReference type="InterPro" id="IPR036271">
    <property type="entry name" value="Tet_transcr_reg_TetR-rel_C_sf"/>
</dbReference>
<dbReference type="Pfam" id="PF16859">
    <property type="entry name" value="TetR_C_11"/>
    <property type="match status" value="1"/>
</dbReference>
<dbReference type="EMBL" id="BAABCQ010000051">
    <property type="protein sequence ID" value="GAA3978985.1"/>
    <property type="molecule type" value="Genomic_DNA"/>
</dbReference>
<organism evidence="6 7">
    <name type="scientific">Streptomyces marokkonensis</name>
    <dbReference type="NCBI Taxonomy" id="324855"/>
    <lineage>
        <taxon>Bacteria</taxon>
        <taxon>Bacillati</taxon>
        <taxon>Actinomycetota</taxon>
        <taxon>Actinomycetes</taxon>
        <taxon>Kitasatosporales</taxon>
        <taxon>Streptomycetaceae</taxon>
        <taxon>Streptomyces</taxon>
    </lineage>
</organism>
<dbReference type="Pfam" id="PF00440">
    <property type="entry name" value="TetR_N"/>
    <property type="match status" value="1"/>
</dbReference>
<gene>
    <name evidence="6" type="ORF">GCM10022384_30650</name>
</gene>
<dbReference type="SUPFAM" id="SSF48498">
    <property type="entry name" value="Tetracyclin repressor-like, C-terminal domain"/>
    <property type="match status" value="1"/>
</dbReference>
<dbReference type="InterPro" id="IPR050109">
    <property type="entry name" value="HTH-type_TetR-like_transc_reg"/>
</dbReference>
<dbReference type="PANTHER" id="PTHR30055">
    <property type="entry name" value="HTH-TYPE TRANSCRIPTIONAL REGULATOR RUTR"/>
    <property type="match status" value="1"/>
</dbReference>
<comment type="caution">
    <text evidence="6">The sequence shown here is derived from an EMBL/GenBank/DDBJ whole genome shotgun (WGS) entry which is preliminary data.</text>
</comment>
<dbReference type="Proteomes" id="UP001500034">
    <property type="component" value="Unassembled WGS sequence"/>
</dbReference>
<protein>
    <submittedName>
        <fullName evidence="6">TetR/AcrR family transcriptional regulator</fullName>
    </submittedName>
</protein>
<accession>A0ABP7Q9S8</accession>
<evidence type="ECO:0000256" key="4">
    <source>
        <dbReference type="PROSITE-ProRule" id="PRU00335"/>
    </source>
</evidence>
<keyword evidence="2 4" id="KW-0238">DNA-binding</keyword>
<dbReference type="RefSeq" id="WP_345592730.1">
    <property type="nucleotide sequence ID" value="NZ_BAABCQ010000051.1"/>
</dbReference>
<sequence>MDEVRRPGRPRDAATDRAILRAARDVLLRDGYAGLSMEKVAAAAGVGKPTLYRRWSSRVALVGDVVWHSFHAAVPGIGRPGPQAGDGATQQLTTWFRAYASSAGDPRHAAMILALTAAAAESPHDAESLYRHHTRPQYEAIVDCLRSGVESGEFRADADLEAVADALIGSVLYQLLTRTGDAAPQRAEHLLDVLLAGLRPVTRDQPGRAPRD</sequence>